<accession>A0A7C5UX16</accession>
<dbReference type="Gene3D" id="2.40.50.100">
    <property type="match status" value="1"/>
</dbReference>
<gene>
    <name evidence="4" type="ORF">ENL47_04230</name>
    <name evidence="3" type="ORF">ENM84_01315</name>
</gene>
<dbReference type="PROSITE" id="PS50968">
    <property type="entry name" value="BIOTINYL_LIPOYL"/>
    <property type="match status" value="1"/>
</dbReference>
<evidence type="ECO:0000259" key="2">
    <source>
        <dbReference type="PROSITE" id="PS50968"/>
    </source>
</evidence>
<dbReference type="InterPro" id="IPR050709">
    <property type="entry name" value="Biotin_Carboxyl_Carrier/Decarb"/>
</dbReference>
<evidence type="ECO:0000313" key="3">
    <source>
        <dbReference type="EMBL" id="HHP81283.1"/>
    </source>
</evidence>
<dbReference type="EMBL" id="DRUB01000077">
    <property type="protein sequence ID" value="HHR96024.1"/>
    <property type="molecule type" value="Genomic_DNA"/>
</dbReference>
<dbReference type="PANTHER" id="PTHR45266:SF3">
    <property type="entry name" value="OXALOACETATE DECARBOXYLASE ALPHA CHAIN"/>
    <property type="match status" value="1"/>
</dbReference>
<name>A0A7C5UX16_9CREN</name>
<reference evidence="4" key="1">
    <citation type="journal article" date="2020" name="mSystems">
        <title>Genome- and Community-Level Interaction Insights into Carbon Utilization and Element Cycling Functions of Hydrothermarchaeota in Hydrothermal Sediment.</title>
        <authorList>
            <person name="Zhou Z."/>
            <person name="Liu Y."/>
            <person name="Xu W."/>
            <person name="Pan J."/>
            <person name="Luo Z.H."/>
            <person name="Li M."/>
        </authorList>
    </citation>
    <scope>NUCLEOTIDE SEQUENCE [LARGE SCALE GENOMIC DNA]</scope>
    <source>
        <strain evidence="4">SpSt-1</strain>
        <strain evidence="3">SpSt-1121</strain>
    </source>
</reference>
<dbReference type="Pfam" id="PF00364">
    <property type="entry name" value="Biotin_lipoyl"/>
    <property type="match status" value="1"/>
</dbReference>
<dbReference type="InterPro" id="IPR011053">
    <property type="entry name" value="Single_hybrid_motif"/>
</dbReference>
<dbReference type="InterPro" id="IPR000089">
    <property type="entry name" value="Biotin_lipoyl"/>
</dbReference>
<dbReference type="AlphaFoldDB" id="A0A7C5UX16"/>
<protein>
    <submittedName>
        <fullName evidence="4">Acetyl-CoA carboxylase biotin carboxyl carrier protein subunit</fullName>
    </submittedName>
</protein>
<evidence type="ECO:0000256" key="1">
    <source>
        <dbReference type="ARBA" id="ARBA00023267"/>
    </source>
</evidence>
<sequence length="147" mass="16764">MAVNRIIVEVNNKKYEIEIVDYHEDSFRVRIGSKEYIVHIVKNQRDTSTKTLENNIISEPSKSIEQQQYIKELQIPKENIITSEIPGRIVKILVNEGDSIKEGDTIAIIESMKMEIEVKSPRNGIVKKILTKNGSYIDVGEPIVLLS</sequence>
<evidence type="ECO:0000313" key="4">
    <source>
        <dbReference type="EMBL" id="HHR96024.1"/>
    </source>
</evidence>
<dbReference type="FunFam" id="2.40.50.100:FF:000003">
    <property type="entry name" value="Acetyl-CoA carboxylase biotin carboxyl carrier protein"/>
    <property type="match status" value="1"/>
</dbReference>
<keyword evidence="1" id="KW-0092">Biotin</keyword>
<comment type="caution">
    <text evidence="4">The sequence shown here is derived from an EMBL/GenBank/DDBJ whole genome shotgun (WGS) entry which is preliminary data.</text>
</comment>
<dbReference type="PANTHER" id="PTHR45266">
    <property type="entry name" value="OXALOACETATE DECARBOXYLASE ALPHA CHAIN"/>
    <property type="match status" value="1"/>
</dbReference>
<dbReference type="EMBL" id="DRZI01000044">
    <property type="protein sequence ID" value="HHP81283.1"/>
    <property type="molecule type" value="Genomic_DNA"/>
</dbReference>
<organism evidence="4">
    <name type="scientific">Ignisphaera aggregans</name>
    <dbReference type="NCBI Taxonomy" id="334771"/>
    <lineage>
        <taxon>Archaea</taxon>
        <taxon>Thermoproteota</taxon>
        <taxon>Thermoprotei</taxon>
        <taxon>Desulfurococcales</taxon>
        <taxon>Desulfurococcaceae</taxon>
        <taxon>Ignisphaera</taxon>
    </lineage>
</organism>
<dbReference type="SUPFAM" id="SSF51230">
    <property type="entry name" value="Single hybrid motif"/>
    <property type="match status" value="1"/>
</dbReference>
<feature type="domain" description="Lipoyl-binding" evidence="2">
    <location>
        <begin position="70"/>
        <end position="147"/>
    </location>
</feature>
<dbReference type="CDD" id="cd06850">
    <property type="entry name" value="biotinyl_domain"/>
    <property type="match status" value="1"/>
</dbReference>
<proteinExistence type="predicted"/>